<keyword evidence="2" id="KW-1185">Reference proteome</keyword>
<name>A0A544W0W7_9MYCO</name>
<accession>A0A544W0W7</accession>
<evidence type="ECO:0000313" key="2">
    <source>
        <dbReference type="Proteomes" id="UP000315759"/>
    </source>
</evidence>
<evidence type="ECO:0000313" key="1">
    <source>
        <dbReference type="EMBL" id="TQR85901.1"/>
    </source>
</evidence>
<organism evidence="1 2">
    <name type="scientific">Mycolicibacterium hodleri</name>
    <dbReference type="NCBI Taxonomy" id="49897"/>
    <lineage>
        <taxon>Bacteria</taxon>
        <taxon>Bacillati</taxon>
        <taxon>Actinomycetota</taxon>
        <taxon>Actinomycetes</taxon>
        <taxon>Mycobacteriales</taxon>
        <taxon>Mycobacteriaceae</taxon>
        <taxon>Mycolicibacterium</taxon>
    </lineage>
</organism>
<gene>
    <name evidence="1" type="ORF">D8S82_14020</name>
</gene>
<reference evidence="1 2" key="1">
    <citation type="submission" date="2018-10" db="EMBL/GenBank/DDBJ databases">
        <title>Draft genome of Mycobacterium hodleri strain B.</title>
        <authorList>
            <person name="Amande T.J."/>
            <person name="Mcgenity T.J."/>
        </authorList>
    </citation>
    <scope>NUCLEOTIDE SEQUENCE [LARGE SCALE GENOMIC DNA]</scope>
    <source>
        <strain evidence="1 2">B</strain>
    </source>
</reference>
<protein>
    <recommendedName>
        <fullName evidence="3">Phytanoyl-CoA dioxygenase family protein</fullName>
    </recommendedName>
</protein>
<comment type="caution">
    <text evidence="1">The sequence shown here is derived from an EMBL/GenBank/DDBJ whole genome shotgun (WGS) entry which is preliminary data.</text>
</comment>
<dbReference type="RefSeq" id="WP_142552679.1">
    <property type="nucleotide sequence ID" value="NZ_VIFX01000016.1"/>
</dbReference>
<evidence type="ECO:0008006" key="3">
    <source>
        <dbReference type="Google" id="ProtNLM"/>
    </source>
</evidence>
<dbReference type="EMBL" id="VIFX01000016">
    <property type="protein sequence ID" value="TQR85901.1"/>
    <property type="molecule type" value="Genomic_DNA"/>
</dbReference>
<sequence length="298" mass="32251">MPIAVQFDQPVGGRIPRALVYGGTVNVTSPSPTSVAFAMFARELIGDAFGGRNPELARFDLLPADHAAILRSLTPRFIQHPESRRFVQSLVTERGGDPETTYVSVPRLRACTGDEHLVAGLDAWRPRRDTWCAAPLAQLNHWMPVYEIADGDGIALHLEYFSQAVANDSAGYDHAVGTSAPLPGPTETVNPFSASTFVTPVGGMLQFSGQHLYCSVPNDSDRTRFSIDFATVDVGDIRAGLGARNVDCRCTGSSIRDFVRAADFAPMPEDVVAMLDDRPETVHLPPAQPVLTETFTKA</sequence>
<dbReference type="Proteomes" id="UP000315759">
    <property type="component" value="Unassembled WGS sequence"/>
</dbReference>
<dbReference type="AlphaFoldDB" id="A0A544W0W7"/>
<proteinExistence type="predicted"/>